<evidence type="ECO:0000256" key="6">
    <source>
        <dbReference type="ARBA" id="ARBA00023034"/>
    </source>
</evidence>
<dbReference type="InterPro" id="IPR001503">
    <property type="entry name" value="Glyco_trans_10"/>
</dbReference>
<keyword evidence="6 7" id="KW-0333">Golgi apparatus</keyword>
<accession>A0AAV4Y8N9</accession>
<evidence type="ECO:0000256" key="3">
    <source>
        <dbReference type="ARBA" id="ARBA00008919"/>
    </source>
</evidence>
<dbReference type="GO" id="GO:0000139">
    <property type="term" value="C:Golgi membrane"/>
    <property type="evidence" value="ECO:0007669"/>
    <property type="project" value="UniProtKB-SubCell"/>
</dbReference>
<keyword evidence="7" id="KW-0472">Membrane</keyword>
<comment type="pathway">
    <text evidence="2">Protein modification; protein glycosylation.</text>
</comment>
<dbReference type="EC" id="2.4.1.-" evidence="7"/>
<feature type="domain" description="Fucosyltransferase C-terminal" evidence="8">
    <location>
        <begin position="68"/>
        <end position="144"/>
    </location>
</feature>
<keyword evidence="4 7" id="KW-0328">Glycosyltransferase</keyword>
<reference evidence="9 10" key="1">
    <citation type="submission" date="2021-06" db="EMBL/GenBank/DDBJ databases">
        <title>Caerostris extrusa draft genome.</title>
        <authorList>
            <person name="Kono N."/>
            <person name="Arakawa K."/>
        </authorList>
    </citation>
    <scope>NUCLEOTIDE SEQUENCE [LARGE SCALE GENOMIC DNA]</scope>
</reference>
<gene>
    <name evidence="9" type="primary">FucTC_4</name>
    <name evidence="9" type="ORF">CEXT_786631</name>
</gene>
<comment type="similarity">
    <text evidence="3 7">Belongs to the glycosyltransferase 10 family.</text>
</comment>
<feature type="non-terminal residue" evidence="9">
    <location>
        <position position="163"/>
    </location>
</feature>
<name>A0AAV4Y8N9_CAEEX</name>
<dbReference type="PANTHER" id="PTHR48438">
    <property type="entry name" value="ALPHA-(1,3)-FUCOSYLTRANSFERASE C-RELATED"/>
    <property type="match status" value="1"/>
</dbReference>
<comment type="caution">
    <text evidence="9">The sequence shown here is derived from an EMBL/GenBank/DDBJ whole genome shotgun (WGS) entry which is preliminary data.</text>
</comment>
<evidence type="ECO:0000256" key="4">
    <source>
        <dbReference type="ARBA" id="ARBA00022676"/>
    </source>
</evidence>
<evidence type="ECO:0000259" key="8">
    <source>
        <dbReference type="Pfam" id="PF00852"/>
    </source>
</evidence>
<dbReference type="EMBL" id="BPLR01019002">
    <property type="protein sequence ID" value="GIZ03841.1"/>
    <property type="molecule type" value="Genomic_DNA"/>
</dbReference>
<evidence type="ECO:0000313" key="9">
    <source>
        <dbReference type="EMBL" id="GIZ03841.1"/>
    </source>
</evidence>
<organism evidence="9 10">
    <name type="scientific">Caerostris extrusa</name>
    <name type="common">Bark spider</name>
    <name type="synonym">Caerostris bankana</name>
    <dbReference type="NCBI Taxonomy" id="172846"/>
    <lineage>
        <taxon>Eukaryota</taxon>
        <taxon>Metazoa</taxon>
        <taxon>Ecdysozoa</taxon>
        <taxon>Arthropoda</taxon>
        <taxon>Chelicerata</taxon>
        <taxon>Arachnida</taxon>
        <taxon>Araneae</taxon>
        <taxon>Araneomorphae</taxon>
        <taxon>Entelegynae</taxon>
        <taxon>Araneoidea</taxon>
        <taxon>Araneidae</taxon>
        <taxon>Caerostris</taxon>
    </lineage>
</organism>
<dbReference type="AlphaFoldDB" id="A0AAV4Y8N9"/>
<dbReference type="InterPro" id="IPR038577">
    <property type="entry name" value="GT10-like_C_sf"/>
</dbReference>
<evidence type="ECO:0000313" key="10">
    <source>
        <dbReference type="Proteomes" id="UP001054945"/>
    </source>
</evidence>
<dbReference type="InterPro" id="IPR055270">
    <property type="entry name" value="Glyco_tran_10_C"/>
</dbReference>
<evidence type="ECO:0000256" key="1">
    <source>
        <dbReference type="ARBA" id="ARBA00004323"/>
    </source>
</evidence>
<comment type="subcellular location">
    <subcellularLocation>
        <location evidence="1">Golgi apparatus membrane</location>
        <topology evidence="1">Single-pass type II membrane protein</topology>
    </subcellularLocation>
    <subcellularLocation>
        <location evidence="7">Golgi apparatus</location>
        <location evidence="7">Golgi stack membrane</location>
        <topology evidence="7">Single-pass type II membrane protein</topology>
    </subcellularLocation>
</comment>
<keyword evidence="5 7" id="KW-0808">Transferase</keyword>
<dbReference type="Proteomes" id="UP001054945">
    <property type="component" value="Unassembled WGS sequence"/>
</dbReference>
<evidence type="ECO:0000256" key="5">
    <source>
        <dbReference type="ARBA" id="ARBA00022679"/>
    </source>
</evidence>
<dbReference type="Pfam" id="PF00852">
    <property type="entry name" value="Glyco_transf_10"/>
    <property type="match status" value="1"/>
</dbReference>
<evidence type="ECO:0000256" key="2">
    <source>
        <dbReference type="ARBA" id="ARBA00004922"/>
    </source>
</evidence>
<dbReference type="Gene3D" id="3.40.50.11660">
    <property type="entry name" value="Glycosyl transferase family 10, C-terminal domain"/>
    <property type="match status" value="1"/>
</dbReference>
<keyword evidence="10" id="KW-1185">Reference proteome</keyword>
<dbReference type="GO" id="GO:0008417">
    <property type="term" value="F:fucosyltransferase activity"/>
    <property type="evidence" value="ECO:0007669"/>
    <property type="project" value="InterPro"/>
</dbReference>
<protein>
    <recommendedName>
        <fullName evidence="7">Fucosyltransferase</fullName>
        <ecNumber evidence="7">2.4.1.-</ecNumber>
    </recommendedName>
</protein>
<dbReference type="PANTHER" id="PTHR48438:SF1">
    <property type="entry name" value="ALPHA-(1,3)-FUCOSYLTRANSFERASE C-RELATED"/>
    <property type="match status" value="1"/>
</dbReference>
<proteinExistence type="inferred from homology"/>
<dbReference type="SUPFAM" id="SSF53756">
    <property type="entry name" value="UDP-Glycosyltransferase/glycogen phosphorylase"/>
    <property type="match status" value="1"/>
</dbReference>
<evidence type="ECO:0000256" key="7">
    <source>
        <dbReference type="RuleBase" id="RU003832"/>
    </source>
</evidence>
<sequence>MEPLMPVHHYSFYSTRKPPPNTPADVLEKMNGKIHLMATYRKDSEVYSPYGWIEKRTTRFKIPDFKSDKNNVCWLVSHCQTSSKREVYVNILKQYIDVEIYGSGDKECPYGQTVDCYHWLAKRCKILPFFLKIQFVGDYVTEKLQLCPDVRHGAHRHGRGRLR</sequence>
<dbReference type="GO" id="GO:0032580">
    <property type="term" value="C:Golgi cisterna membrane"/>
    <property type="evidence" value="ECO:0007669"/>
    <property type="project" value="UniProtKB-SubCell"/>
</dbReference>
<keyword evidence="7" id="KW-0812">Transmembrane</keyword>